<gene>
    <name evidence="2" type="ORF">ACFFF8_11785</name>
</gene>
<feature type="non-terminal residue" evidence="2">
    <location>
        <position position="1"/>
    </location>
</feature>
<dbReference type="InterPro" id="IPR002513">
    <property type="entry name" value="Tn3_Tnp_DDE_dom"/>
</dbReference>
<keyword evidence="3" id="KW-1185">Reference proteome</keyword>
<evidence type="ECO:0000313" key="3">
    <source>
        <dbReference type="Proteomes" id="UP001589858"/>
    </source>
</evidence>
<dbReference type="Pfam" id="PF01526">
    <property type="entry name" value="DDE_Tnp_Tn3"/>
    <property type="match status" value="1"/>
</dbReference>
<feature type="domain" description="Tn3 transposase DDE" evidence="1">
    <location>
        <begin position="21"/>
        <end position="64"/>
    </location>
</feature>
<comment type="caution">
    <text evidence="2">The sequence shown here is derived from an EMBL/GenBank/DDBJ whole genome shotgun (WGS) entry which is preliminary data.</text>
</comment>
<dbReference type="Proteomes" id="UP001589858">
    <property type="component" value="Unassembled WGS sequence"/>
</dbReference>
<reference evidence="2 3" key="1">
    <citation type="submission" date="2024-09" db="EMBL/GenBank/DDBJ databases">
        <authorList>
            <person name="Sun Q."/>
            <person name="Mori K."/>
        </authorList>
    </citation>
    <scope>NUCLEOTIDE SEQUENCE [LARGE SCALE GENOMIC DNA]</scope>
    <source>
        <strain evidence="2 3">CICC 11035S</strain>
    </source>
</reference>
<dbReference type="RefSeq" id="WP_379489343.1">
    <property type="nucleotide sequence ID" value="NZ_JBHLTM010000044.1"/>
</dbReference>
<protein>
    <submittedName>
        <fullName evidence="2">Tn3 family transposase</fullName>
    </submittedName>
</protein>
<name>A0ABV6S7Q6_9SPHN</name>
<sequence length="91" mass="10277">RSPIRRRSPSQVGTNCTPIHTYWNTVYLDRAAQHLNAVGTTFDAALLAHLSPMGWAHISLTGDYLWEQARRLPAGEFHPLNEPMARLKRVA</sequence>
<dbReference type="EMBL" id="JBHLTM010000044">
    <property type="protein sequence ID" value="MFC0685279.1"/>
    <property type="molecule type" value="Genomic_DNA"/>
</dbReference>
<accession>A0ABV6S7Q6</accession>
<proteinExistence type="predicted"/>
<evidence type="ECO:0000259" key="1">
    <source>
        <dbReference type="Pfam" id="PF01526"/>
    </source>
</evidence>
<evidence type="ECO:0000313" key="2">
    <source>
        <dbReference type="EMBL" id="MFC0685279.1"/>
    </source>
</evidence>
<organism evidence="2 3">
    <name type="scientific">Novosphingobium clariflavum</name>
    <dbReference type="NCBI Taxonomy" id="2029884"/>
    <lineage>
        <taxon>Bacteria</taxon>
        <taxon>Pseudomonadati</taxon>
        <taxon>Pseudomonadota</taxon>
        <taxon>Alphaproteobacteria</taxon>
        <taxon>Sphingomonadales</taxon>
        <taxon>Sphingomonadaceae</taxon>
        <taxon>Novosphingobium</taxon>
    </lineage>
</organism>